<name>A0AAN9MYJ7_CANGL</name>
<evidence type="ECO:0000313" key="2">
    <source>
        <dbReference type="EMBL" id="KAK7362321.1"/>
    </source>
</evidence>
<organism evidence="2 3">
    <name type="scientific">Canavalia gladiata</name>
    <name type="common">Sword bean</name>
    <name type="synonym">Dolichos gladiatus</name>
    <dbReference type="NCBI Taxonomy" id="3824"/>
    <lineage>
        <taxon>Eukaryota</taxon>
        <taxon>Viridiplantae</taxon>
        <taxon>Streptophyta</taxon>
        <taxon>Embryophyta</taxon>
        <taxon>Tracheophyta</taxon>
        <taxon>Spermatophyta</taxon>
        <taxon>Magnoliopsida</taxon>
        <taxon>eudicotyledons</taxon>
        <taxon>Gunneridae</taxon>
        <taxon>Pentapetalae</taxon>
        <taxon>rosids</taxon>
        <taxon>fabids</taxon>
        <taxon>Fabales</taxon>
        <taxon>Fabaceae</taxon>
        <taxon>Papilionoideae</taxon>
        <taxon>50 kb inversion clade</taxon>
        <taxon>NPAAA clade</taxon>
        <taxon>indigoferoid/millettioid clade</taxon>
        <taxon>Phaseoleae</taxon>
        <taxon>Canavalia</taxon>
    </lineage>
</organism>
<feature type="region of interest" description="Disordered" evidence="1">
    <location>
        <begin position="152"/>
        <end position="175"/>
    </location>
</feature>
<dbReference type="Proteomes" id="UP001367508">
    <property type="component" value="Unassembled WGS sequence"/>
</dbReference>
<dbReference type="EMBL" id="JAYMYQ010000001">
    <property type="protein sequence ID" value="KAK7362321.1"/>
    <property type="molecule type" value="Genomic_DNA"/>
</dbReference>
<sequence length="193" mass="21630">MLYKMWGVGPFSWDPGEKKEILQNSYALKTREGRTKVRDVNQETHNIWKDLVKAQGRSRIMSLNGNPGGCDHYTATYGYAFFLYSSTCKSRPCALLGKGAKDVNHVSFPRRGSNRRLSLVVILSLRTTCSWISIPPSGYSPLNRNVHKLIRDTPSHSSSSTHTPCGVQGEASSSNPHPWYKRCWKGVSVVVRS</sequence>
<accession>A0AAN9MYJ7</accession>
<evidence type="ECO:0000313" key="3">
    <source>
        <dbReference type="Proteomes" id="UP001367508"/>
    </source>
</evidence>
<dbReference type="AlphaFoldDB" id="A0AAN9MYJ7"/>
<reference evidence="2 3" key="1">
    <citation type="submission" date="2024-01" db="EMBL/GenBank/DDBJ databases">
        <title>The genomes of 5 underutilized Papilionoideae crops provide insights into root nodulation and disease resistanc.</title>
        <authorList>
            <person name="Jiang F."/>
        </authorList>
    </citation>
    <scope>NUCLEOTIDE SEQUENCE [LARGE SCALE GENOMIC DNA]</scope>
    <source>
        <strain evidence="2">LVBAO_FW01</strain>
        <tissue evidence="2">Leaves</tissue>
    </source>
</reference>
<protein>
    <submittedName>
        <fullName evidence="2">Uncharacterized protein</fullName>
    </submittedName>
</protein>
<gene>
    <name evidence="2" type="ORF">VNO77_04431</name>
</gene>
<feature type="compositionally biased region" description="Low complexity" evidence="1">
    <location>
        <begin position="155"/>
        <end position="164"/>
    </location>
</feature>
<keyword evidence="3" id="KW-1185">Reference proteome</keyword>
<comment type="caution">
    <text evidence="2">The sequence shown here is derived from an EMBL/GenBank/DDBJ whole genome shotgun (WGS) entry which is preliminary data.</text>
</comment>
<evidence type="ECO:0000256" key="1">
    <source>
        <dbReference type="SAM" id="MobiDB-lite"/>
    </source>
</evidence>
<proteinExistence type="predicted"/>